<evidence type="ECO:0000256" key="8">
    <source>
        <dbReference type="ARBA" id="ARBA00022989"/>
    </source>
</evidence>
<dbReference type="AlphaFoldDB" id="A0A1I7YYC5"/>
<feature type="region of interest" description="Disordered" evidence="11">
    <location>
        <begin position="105"/>
        <end position="124"/>
    </location>
</feature>
<evidence type="ECO:0000313" key="13">
    <source>
        <dbReference type="Proteomes" id="UP000095287"/>
    </source>
</evidence>
<dbReference type="Pfam" id="PF03839">
    <property type="entry name" value="Sec62"/>
    <property type="match status" value="1"/>
</dbReference>
<dbReference type="GO" id="GO:0031204">
    <property type="term" value="P:post-translational protein targeting to membrane, translocation"/>
    <property type="evidence" value="ECO:0007669"/>
    <property type="project" value="TreeGrafter"/>
</dbReference>
<evidence type="ECO:0000256" key="6">
    <source>
        <dbReference type="ARBA" id="ARBA00022824"/>
    </source>
</evidence>
<keyword evidence="8 12" id="KW-1133">Transmembrane helix</keyword>
<keyword evidence="6" id="KW-0256">Endoplasmic reticulum</keyword>
<dbReference type="WBParaSite" id="L893_g20964.t1">
    <property type="protein sequence ID" value="L893_g20964.t1"/>
    <property type="gene ID" value="L893_g20964"/>
</dbReference>
<comment type="similarity">
    <text evidence="2">Belongs to the SEC62 family.</text>
</comment>
<evidence type="ECO:0000256" key="1">
    <source>
        <dbReference type="ARBA" id="ARBA00004477"/>
    </source>
</evidence>
<dbReference type="InterPro" id="IPR004728">
    <property type="entry name" value="Sec62"/>
</dbReference>
<name>A0A1I7YYC5_9BILA</name>
<dbReference type="GO" id="GO:0005789">
    <property type="term" value="C:endoplasmic reticulum membrane"/>
    <property type="evidence" value="ECO:0007669"/>
    <property type="project" value="UniProtKB-SubCell"/>
</dbReference>
<keyword evidence="13" id="KW-1185">Reference proteome</keyword>
<evidence type="ECO:0000256" key="3">
    <source>
        <dbReference type="ARBA" id="ARBA00021257"/>
    </source>
</evidence>
<feature type="region of interest" description="Disordered" evidence="11">
    <location>
        <begin position="1"/>
        <end position="22"/>
    </location>
</feature>
<dbReference type="PANTHER" id="PTHR12443:SF9">
    <property type="entry name" value="TRANSLOCATION PROTEIN SEC62"/>
    <property type="match status" value="1"/>
</dbReference>
<evidence type="ECO:0000256" key="7">
    <source>
        <dbReference type="ARBA" id="ARBA00022927"/>
    </source>
</evidence>
<organism evidence="13 14">
    <name type="scientific">Steinernema glaseri</name>
    <dbReference type="NCBI Taxonomy" id="37863"/>
    <lineage>
        <taxon>Eukaryota</taxon>
        <taxon>Metazoa</taxon>
        <taxon>Ecdysozoa</taxon>
        <taxon>Nematoda</taxon>
        <taxon>Chromadorea</taxon>
        <taxon>Rhabditida</taxon>
        <taxon>Tylenchina</taxon>
        <taxon>Panagrolaimomorpha</taxon>
        <taxon>Strongyloidoidea</taxon>
        <taxon>Steinernematidae</taxon>
        <taxon>Steinernema</taxon>
    </lineage>
</organism>
<evidence type="ECO:0000313" key="14">
    <source>
        <dbReference type="WBParaSite" id="L893_g20964.t1"/>
    </source>
</evidence>
<protein>
    <recommendedName>
        <fullName evidence="3">Translocation protein SEC62</fullName>
    </recommendedName>
</protein>
<evidence type="ECO:0000256" key="4">
    <source>
        <dbReference type="ARBA" id="ARBA00022448"/>
    </source>
</evidence>
<evidence type="ECO:0000256" key="5">
    <source>
        <dbReference type="ARBA" id="ARBA00022692"/>
    </source>
</evidence>
<evidence type="ECO:0000256" key="10">
    <source>
        <dbReference type="ARBA" id="ARBA00023136"/>
    </source>
</evidence>
<evidence type="ECO:0000256" key="2">
    <source>
        <dbReference type="ARBA" id="ARBA00010604"/>
    </source>
</evidence>
<keyword evidence="7" id="KW-0653">Protein transport</keyword>
<evidence type="ECO:0000256" key="9">
    <source>
        <dbReference type="ARBA" id="ARBA00023010"/>
    </source>
</evidence>
<evidence type="ECO:0000256" key="11">
    <source>
        <dbReference type="SAM" id="MobiDB-lite"/>
    </source>
</evidence>
<feature type="transmembrane region" description="Helical" evidence="12">
    <location>
        <begin position="187"/>
        <end position="213"/>
    </location>
</feature>
<dbReference type="PANTHER" id="PTHR12443">
    <property type="entry name" value="TRANSLOCATION PROTEIN SEC62"/>
    <property type="match status" value="1"/>
</dbReference>
<feature type="transmembrane region" description="Helical" evidence="12">
    <location>
        <begin position="153"/>
        <end position="175"/>
    </location>
</feature>
<dbReference type="Proteomes" id="UP000095287">
    <property type="component" value="Unplaced"/>
</dbReference>
<reference evidence="14" key="1">
    <citation type="submission" date="2016-11" db="UniProtKB">
        <authorList>
            <consortium name="WormBaseParasite"/>
        </authorList>
    </citation>
    <scope>IDENTIFICATION</scope>
</reference>
<keyword evidence="4" id="KW-0813">Transport</keyword>
<keyword evidence="10 12" id="KW-0472">Membrane</keyword>
<accession>A0A1I7YYC5</accession>
<comment type="subcellular location">
    <subcellularLocation>
        <location evidence="1">Endoplasmic reticulum membrane</location>
        <topology evidence="1">Multi-pass membrane protein</topology>
    </subcellularLocation>
</comment>
<evidence type="ECO:0000256" key="12">
    <source>
        <dbReference type="SAM" id="Phobius"/>
    </source>
</evidence>
<sequence>MAERRRGRNIKDSEKQELSKEEKKFAKHVRFNCPTKNATFEGKEVEYFTGSKAIDTLYESKWGTKASGEKVFPTRHSAYLFLKKMMECGLFFRVRKLVPKKKVSMDKAGDNGKEEEDEDKKKTQKKVKLLEHSDQYFTDSKDVYVWVFDPPSLYTLIMGALILVGCVLGCLFKFWPSKLQLGVYYTSMLGLSVIGALFAVAFARTILFGVIWLMSMGRHKLWILPNLTEDCGFFESFKPLYTYEYCPGPSEKTEDTNNN</sequence>
<keyword evidence="5 12" id="KW-0812">Transmembrane</keyword>
<proteinExistence type="inferred from homology"/>
<keyword evidence="9" id="KW-0811">Translocation</keyword>